<dbReference type="Proteomes" id="UP000094224">
    <property type="component" value="Unassembled WGS sequence"/>
</dbReference>
<dbReference type="PANTHER" id="PTHR39186">
    <property type="entry name" value="DUF2071 FAMILY PROTEIN"/>
    <property type="match status" value="1"/>
</dbReference>
<dbReference type="SUPFAM" id="SSF160104">
    <property type="entry name" value="Acetoacetate decarboxylase-like"/>
    <property type="match status" value="1"/>
</dbReference>
<keyword evidence="2" id="KW-1185">Reference proteome</keyword>
<organism evidence="1 2">
    <name type="scientific">Mycobacterium sherrisii</name>
    <dbReference type="NCBI Taxonomy" id="243061"/>
    <lineage>
        <taxon>Bacteria</taxon>
        <taxon>Bacillati</taxon>
        <taxon>Actinomycetota</taxon>
        <taxon>Actinomycetes</taxon>
        <taxon>Mycobacteriales</taxon>
        <taxon>Mycobacteriaceae</taxon>
        <taxon>Mycobacterium</taxon>
        <taxon>Mycobacterium simiae complex</taxon>
    </lineage>
</organism>
<protein>
    <recommendedName>
        <fullName evidence="3">DUF2071 domain-containing protein</fullName>
    </recommendedName>
</protein>
<proteinExistence type="predicted"/>
<comment type="caution">
    <text evidence="1">The sequence shown here is derived from an EMBL/GenBank/DDBJ whole genome shotgun (WGS) entry which is preliminary data.</text>
</comment>
<dbReference type="RefSeq" id="WP_069402518.1">
    <property type="nucleotide sequence ID" value="NZ_JACKTB010000012.1"/>
</dbReference>
<gene>
    <name evidence="1" type="ORF">BHQ21_22535</name>
</gene>
<evidence type="ECO:0008006" key="3">
    <source>
        <dbReference type="Google" id="ProtNLM"/>
    </source>
</evidence>
<name>A0A1E3SJJ9_9MYCO</name>
<dbReference type="EMBL" id="MIHC01000051">
    <property type="protein sequence ID" value="ODR02281.1"/>
    <property type="molecule type" value="Genomic_DNA"/>
</dbReference>
<sequence length="268" mass="29495">MTVLGEPTPPGGMPVGFLATPPPLQGPVAVDQCWSDLTFVHWPVRPDDVAHLLPPGTRPDVFGSGLTYVGLVPFAATRTRVGTVLPLPYFGRFLETNVRLYSVDAAGRHGVVFRSLETARLAVVPVTRAGLGVPYTWAKMRIIRDGARITYDSVRRWPRRGLCSRLTVVVGEPVQPTPMEVWLTARWGAHTRNAGRTWWVPNEHGPWPLRAAQIVEVRDELVTAAGVRPAGEPLRALFSPGVRTLFGRPRPVHGQVYPPSMTRSEPVM</sequence>
<evidence type="ECO:0000313" key="2">
    <source>
        <dbReference type="Proteomes" id="UP000094224"/>
    </source>
</evidence>
<dbReference type="InterPro" id="IPR023375">
    <property type="entry name" value="ADC_dom_sf"/>
</dbReference>
<dbReference type="PANTHER" id="PTHR39186:SF1">
    <property type="entry name" value="DUF2071 DOMAIN-CONTAINING PROTEIN"/>
    <property type="match status" value="1"/>
</dbReference>
<dbReference type="Pfam" id="PF09844">
    <property type="entry name" value="DUF2071"/>
    <property type="match status" value="1"/>
</dbReference>
<reference evidence="2" key="1">
    <citation type="submission" date="2016-09" db="EMBL/GenBank/DDBJ databases">
        <authorList>
            <person name="Greninger A.L."/>
            <person name="Jerome K.R."/>
            <person name="Mcnair B."/>
            <person name="Wallis C."/>
            <person name="Fang F."/>
        </authorList>
    </citation>
    <scope>NUCLEOTIDE SEQUENCE [LARGE SCALE GENOMIC DNA]</scope>
    <source>
        <strain evidence="2">BC1_M4</strain>
    </source>
</reference>
<evidence type="ECO:0000313" key="1">
    <source>
        <dbReference type="EMBL" id="ODR02281.1"/>
    </source>
</evidence>
<dbReference type="InterPro" id="IPR018644">
    <property type="entry name" value="DUF2071"/>
</dbReference>
<accession>A0A1E3SJJ9</accession>
<dbReference type="AlphaFoldDB" id="A0A1E3SJJ9"/>
<dbReference type="STRING" id="243061.AWC25_00790"/>
<dbReference type="OrthoDB" id="150993at2"/>